<dbReference type="SUPFAM" id="SSF51735">
    <property type="entry name" value="NAD(P)-binding Rossmann-fold domains"/>
    <property type="match status" value="1"/>
</dbReference>
<dbReference type="OrthoDB" id="4457504at2"/>
<proteinExistence type="predicted"/>
<feature type="domain" description="NmrA-like" evidence="1">
    <location>
        <begin position="4"/>
        <end position="235"/>
    </location>
</feature>
<dbReference type="CDD" id="cd05269">
    <property type="entry name" value="TMR_SDR_a"/>
    <property type="match status" value="1"/>
</dbReference>
<dbReference type="Gene3D" id="3.90.25.10">
    <property type="entry name" value="UDP-galactose 4-epimerase, domain 1"/>
    <property type="match status" value="1"/>
</dbReference>
<dbReference type="InterPro" id="IPR008030">
    <property type="entry name" value="NmrA-like"/>
</dbReference>
<dbReference type="Gene3D" id="3.40.50.720">
    <property type="entry name" value="NAD(P)-binding Rossmann-like Domain"/>
    <property type="match status" value="1"/>
</dbReference>
<evidence type="ECO:0000313" key="2">
    <source>
        <dbReference type="EMBL" id="PSK99984.1"/>
    </source>
</evidence>
<dbReference type="Proteomes" id="UP000240542">
    <property type="component" value="Unassembled WGS sequence"/>
</dbReference>
<accession>A0A2P8DS20</accession>
<dbReference type="AlphaFoldDB" id="A0A2P8DS20"/>
<dbReference type="RefSeq" id="WP_106581371.1">
    <property type="nucleotide sequence ID" value="NZ_PYGA01000002.1"/>
</dbReference>
<dbReference type="InterPro" id="IPR036291">
    <property type="entry name" value="NAD(P)-bd_dom_sf"/>
</dbReference>
<evidence type="ECO:0000313" key="3">
    <source>
        <dbReference type="Proteomes" id="UP000240542"/>
    </source>
</evidence>
<evidence type="ECO:0000259" key="1">
    <source>
        <dbReference type="Pfam" id="PF05368"/>
    </source>
</evidence>
<comment type="caution">
    <text evidence="2">The sequence shown here is derived from an EMBL/GenBank/DDBJ whole genome shotgun (WGS) entry which is preliminary data.</text>
</comment>
<dbReference type="Pfam" id="PF05368">
    <property type="entry name" value="NmrA"/>
    <property type="match status" value="1"/>
</dbReference>
<gene>
    <name evidence="2" type="ORF">CLV63_102111</name>
</gene>
<dbReference type="EMBL" id="PYGA01000002">
    <property type="protein sequence ID" value="PSK99984.1"/>
    <property type="molecule type" value="Genomic_DNA"/>
</dbReference>
<name>A0A2P8DS20_9ACTN</name>
<protein>
    <submittedName>
        <fullName evidence="2">Uncharacterized protein YbjT (DUF2867 family)</fullName>
    </submittedName>
</protein>
<keyword evidence="3" id="KW-1185">Reference proteome</keyword>
<organism evidence="2 3">
    <name type="scientific">Murinocardiopsis flavida</name>
    <dbReference type="NCBI Taxonomy" id="645275"/>
    <lineage>
        <taxon>Bacteria</taxon>
        <taxon>Bacillati</taxon>
        <taxon>Actinomycetota</taxon>
        <taxon>Actinomycetes</taxon>
        <taxon>Streptosporangiales</taxon>
        <taxon>Nocardiopsidaceae</taxon>
        <taxon>Murinocardiopsis</taxon>
    </lineage>
</organism>
<dbReference type="InterPro" id="IPR051604">
    <property type="entry name" value="Ergot_Alk_Oxidoreductase"/>
</dbReference>
<dbReference type="PANTHER" id="PTHR43162:SF1">
    <property type="entry name" value="PRESTALK A DIFFERENTIATION PROTEIN A"/>
    <property type="match status" value="1"/>
</dbReference>
<dbReference type="PANTHER" id="PTHR43162">
    <property type="match status" value="1"/>
</dbReference>
<reference evidence="2 3" key="1">
    <citation type="submission" date="2018-03" db="EMBL/GenBank/DDBJ databases">
        <title>Genomic Encyclopedia of Archaeal and Bacterial Type Strains, Phase II (KMG-II): from individual species to whole genera.</title>
        <authorList>
            <person name="Goeker M."/>
        </authorList>
    </citation>
    <scope>NUCLEOTIDE SEQUENCE [LARGE SCALE GENOMIC DNA]</scope>
    <source>
        <strain evidence="2 3">DSM 45312</strain>
    </source>
</reference>
<sequence>MNTPTVLVTGATGTIGSALVPALQARGATVRAMTRDPDRRIPGVENAVADLQDPASVAAALDGVDAAFLNSPSAADAAALQIRFADLARAAGVGRLVLLSQYAARTDSPVRFLRWHAEVEAHVRRTGVDHTVLRPNLYMQALLAFAGTIAQGWFAAPIGAAAVSAVDTRDIADAAAAVLTGAGHTGRTYTLTGPRAVSHDEIAQALSAAIGHGVTFKGAPADQFAAALTGMVPAWQIDGLIEDYAHYDRGEAAEVHASVADLTGRPARDIADFARDYAAAFRPA</sequence>